<organism evidence="1 2">
    <name type="scientific">Scophthalmus maximus</name>
    <name type="common">Turbot</name>
    <name type="synonym">Psetta maxima</name>
    <dbReference type="NCBI Taxonomy" id="52904"/>
    <lineage>
        <taxon>Eukaryota</taxon>
        <taxon>Metazoa</taxon>
        <taxon>Chordata</taxon>
        <taxon>Craniata</taxon>
        <taxon>Vertebrata</taxon>
        <taxon>Euteleostomi</taxon>
        <taxon>Actinopterygii</taxon>
        <taxon>Neopterygii</taxon>
        <taxon>Teleostei</taxon>
        <taxon>Neoteleostei</taxon>
        <taxon>Acanthomorphata</taxon>
        <taxon>Carangaria</taxon>
        <taxon>Pleuronectiformes</taxon>
        <taxon>Pleuronectoidei</taxon>
        <taxon>Scophthalmidae</taxon>
        <taxon>Scophthalmus</taxon>
    </lineage>
</organism>
<protein>
    <submittedName>
        <fullName evidence="1">Uncharacterized protein</fullName>
    </submittedName>
</protein>
<sequence>MSCGRTDPLESITQRGFPPETVIDLCVSRINVDCESRRKTPTCDICARCVFCVFRPIDHLPERKMTSNEEEAKRIAEMGKPVLGEHAKLEVVIEESYEFKVGTVHVQTRP</sequence>
<proteinExistence type="predicted"/>
<dbReference type="EMBL" id="VEVO01005430">
    <property type="protein sequence ID" value="KAF0021539.1"/>
    <property type="molecule type" value="Genomic_DNA"/>
</dbReference>
<gene>
    <name evidence="1" type="ORF">F2P81_026208</name>
</gene>
<comment type="caution">
    <text evidence="1">The sequence shown here is derived from an EMBL/GenBank/DDBJ whole genome shotgun (WGS) entry which is preliminary data.</text>
</comment>
<dbReference type="InterPro" id="IPR038081">
    <property type="entry name" value="CalX-like_sf"/>
</dbReference>
<dbReference type="Proteomes" id="UP000438429">
    <property type="component" value="Unassembled WGS sequence"/>
</dbReference>
<dbReference type="Gene3D" id="2.60.40.2030">
    <property type="match status" value="1"/>
</dbReference>
<accession>A0A6A4RMM3</accession>
<name>A0A6A4RMM3_SCOMX</name>
<evidence type="ECO:0000313" key="2">
    <source>
        <dbReference type="Proteomes" id="UP000438429"/>
    </source>
</evidence>
<reference evidence="1 2" key="1">
    <citation type="submission" date="2019-06" db="EMBL/GenBank/DDBJ databases">
        <title>Draft genomes of female and male turbot (Scophthalmus maximus).</title>
        <authorList>
            <person name="Xu H."/>
            <person name="Xu X.-W."/>
            <person name="Shao C."/>
            <person name="Chen S."/>
        </authorList>
    </citation>
    <scope>NUCLEOTIDE SEQUENCE [LARGE SCALE GENOMIC DNA]</scope>
    <source>
        <strain evidence="1">Ysfricsl-2016a</strain>
        <tissue evidence="1">Blood</tissue>
    </source>
</reference>
<dbReference type="AlphaFoldDB" id="A0A6A4RMM3"/>
<evidence type="ECO:0000313" key="1">
    <source>
        <dbReference type="EMBL" id="KAF0021539.1"/>
    </source>
</evidence>